<name>A0ABN3HX39_9ACTN</name>
<keyword evidence="2" id="KW-0732">Signal</keyword>
<dbReference type="Proteomes" id="UP001499986">
    <property type="component" value="Unassembled WGS sequence"/>
</dbReference>
<dbReference type="RefSeq" id="WP_086839335.1">
    <property type="nucleotide sequence ID" value="NZ_BAAASE010000002.1"/>
</dbReference>
<comment type="caution">
    <text evidence="3">The sequence shown here is derived from an EMBL/GenBank/DDBJ whole genome shotgun (WGS) entry which is preliminary data.</text>
</comment>
<dbReference type="Pfam" id="PF03995">
    <property type="entry name" value="Inhibitor_I36"/>
    <property type="match status" value="1"/>
</dbReference>
<organism evidence="3 4">
    <name type="scientific">Streptomyces coeruleofuscus</name>
    <dbReference type="NCBI Taxonomy" id="66879"/>
    <lineage>
        <taxon>Bacteria</taxon>
        <taxon>Bacillati</taxon>
        <taxon>Actinomycetota</taxon>
        <taxon>Actinomycetes</taxon>
        <taxon>Kitasatosporales</taxon>
        <taxon>Streptomycetaceae</taxon>
        <taxon>Streptomyces</taxon>
    </lineage>
</organism>
<reference evidence="3 4" key="1">
    <citation type="journal article" date="2019" name="Int. J. Syst. Evol. Microbiol.">
        <title>The Global Catalogue of Microorganisms (GCM) 10K type strain sequencing project: providing services to taxonomists for standard genome sequencing and annotation.</title>
        <authorList>
            <consortium name="The Broad Institute Genomics Platform"/>
            <consortium name="The Broad Institute Genome Sequencing Center for Infectious Disease"/>
            <person name="Wu L."/>
            <person name="Ma J."/>
        </authorList>
    </citation>
    <scope>NUCLEOTIDE SEQUENCE [LARGE SCALE GENOMIC DNA]</scope>
    <source>
        <strain evidence="3 4">JCM 4358</strain>
    </source>
</reference>
<gene>
    <name evidence="3" type="ORF">GCM10010255_16420</name>
</gene>
<evidence type="ECO:0000313" key="4">
    <source>
        <dbReference type="Proteomes" id="UP001499986"/>
    </source>
</evidence>
<feature type="chain" id="PRO_5045823738" description="Secreted protein" evidence="2">
    <location>
        <begin position="30"/>
        <end position="234"/>
    </location>
</feature>
<dbReference type="EMBL" id="BAAASE010000002">
    <property type="protein sequence ID" value="GAA2388910.1"/>
    <property type="molecule type" value="Genomic_DNA"/>
</dbReference>
<evidence type="ECO:0008006" key="5">
    <source>
        <dbReference type="Google" id="ProtNLM"/>
    </source>
</evidence>
<sequence>MIRRSLTAALVATASATVLVLTGGTAVHAGEEPTAEPSVTAEPSPTATPADEAPANPVIAEYNGREINLAESWEGAESCTELPSGEVHCYDSDAEALADPELPAEIREQTLKAAAAAPAGARAAAAPPARCVADYWCLYMKVGYKGRLLRLYSDGKKDLAEWGCRDKLSAVYYWVGRYSLNYGDAKITDLRSWPVEDRVRRLDPPGGWSDFTNLDYPGGGHWNNKVDIFEVRRN</sequence>
<evidence type="ECO:0000256" key="1">
    <source>
        <dbReference type="SAM" id="MobiDB-lite"/>
    </source>
</evidence>
<feature type="region of interest" description="Disordered" evidence="1">
    <location>
        <begin position="29"/>
        <end position="54"/>
    </location>
</feature>
<evidence type="ECO:0000256" key="2">
    <source>
        <dbReference type="SAM" id="SignalP"/>
    </source>
</evidence>
<accession>A0ABN3HX39</accession>
<evidence type="ECO:0000313" key="3">
    <source>
        <dbReference type="EMBL" id="GAA2388910.1"/>
    </source>
</evidence>
<keyword evidence="4" id="KW-1185">Reference proteome</keyword>
<feature type="signal peptide" evidence="2">
    <location>
        <begin position="1"/>
        <end position="29"/>
    </location>
</feature>
<proteinExistence type="predicted"/>
<protein>
    <recommendedName>
        <fullName evidence="5">Secreted protein</fullName>
    </recommendedName>
</protein>